<evidence type="ECO:0000256" key="2">
    <source>
        <dbReference type="SAM" id="Phobius"/>
    </source>
</evidence>
<feature type="transmembrane region" description="Helical" evidence="2">
    <location>
        <begin position="36"/>
        <end position="57"/>
    </location>
</feature>
<keyword evidence="2" id="KW-0812">Transmembrane</keyword>
<sequence>MKLFLQEKQSLIMMNILQITVILLLFWLDGYKSKQMIFYVLFLSIFILTCYLVINYITRRNFYARLQCAQTTLDESIQKYDNVPISEALERLLKLQYQLYMEKIGTIEVKKEEHFMFMDRWVHQMKTPLSVIELTAQDLDEPESSNIREETEQMKTGLNTVLYMARLRTIEKDFRIQPVLLEKVIRDVNVDLKRFYIRMKFIRS</sequence>
<keyword evidence="2" id="KW-0472">Membrane</keyword>
<dbReference type="CDD" id="cd00082">
    <property type="entry name" value="HisKA"/>
    <property type="match status" value="1"/>
</dbReference>
<keyword evidence="1" id="KW-0418">Kinase</keyword>
<organism evidence="3 4">
    <name type="scientific">Paracerasibacillus soli</name>
    <dbReference type="NCBI Taxonomy" id="480284"/>
    <lineage>
        <taxon>Bacteria</taxon>
        <taxon>Bacillati</taxon>
        <taxon>Bacillota</taxon>
        <taxon>Bacilli</taxon>
        <taxon>Bacillales</taxon>
        <taxon>Bacillaceae</taxon>
        <taxon>Paracerasibacillus</taxon>
    </lineage>
</organism>
<accession>A0ABU5CML9</accession>
<name>A0ABU5CML9_9BACI</name>
<evidence type="ECO:0000313" key="4">
    <source>
        <dbReference type="Proteomes" id="UP001275315"/>
    </source>
</evidence>
<evidence type="ECO:0008006" key="5">
    <source>
        <dbReference type="Google" id="ProtNLM"/>
    </source>
</evidence>
<proteinExistence type="predicted"/>
<dbReference type="Proteomes" id="UP001275315">
    <property type="component" value="Unassembled WGS sequence"/>
</dbReference>
<evidence type="ECO:0000313" key="3">
    <source>
        <dbReference type="EMBL" id="MDY0407614.1"/>
    </source>
</evidence>
<comment type="caution">
    <text evidence="3">The sequence shown here is derived from an EMBL/GenBank/DDBJ whole genome shotgun (WGS) entry which is preliminary data.</text>
</comment>
<dbReference type="EMBL" id="JAWDIQ010000001">
    <property type="protein sequence ID" value="MDY0407614.1"/>
    <property type="molecule type" value="Genomic_DNA"/>
</dbReference>
<dbReference type="RefSeq" id="WP_320378415.1">
    <property type="nucleotide sequence ID" value="NZ_JAWDIQ010000001.1"/>
</dbReference>
<keyword evidence="4" id="KW-1185">Reference proteome</keyword>
<gene>
    <name evidence="3" type="ORF">RWD45_02065</name>
</gene>
<evidence type="ECO:0000256" key="1">
    <source>
        <dbReference type="ARBA" id="ARBA00022777"/>
    </source>
</evidence>
<keyword evidence="2" id="KW-1133">Transmembrane helix</keyword>
<protein>
    <recommendedName>
        <fullName evidence="5">Histidine kinase</fullName>
    </recommendedName>
</protein>
<keyword evidence="1" id="KW-0808">Transferase</keyword>
<dbReference type="InterPro" id="IPR003661">
    <property type="entry name" value="HisK_dim/P_dom"/>
</dbReference>
<reference evidence="3 4" key="1">
    <citation type="submission" date="2023-10" db="EMBL/GenBank/DDBJ databases">
        <title>Virgibacillus soli CC-YMP-6 genome.</title>
        <authorList>
            <person name="Miliotis G."/>
            <person name="Sengupta P."/>
            <person name="Hameed A."/>
            <person name="Chuvochina M."/>
            <person name="Mcdonagh F."/>
            <person name="Simpson A.C."/>
            <person name="Singh N.K."/>
            <person name="Rekha P.D."/>
            <person name="Raman K."/>
            <person name="Hugenholtz P."/>
            <person name="Venkateswaran K."/>
        </authorList>
    </citation>
    <scope>NUCLEOTIDE SEQUENCE [LARGE SCALE GENOMIC DNA]</scope>
    <source>
        <strain evidence="3 4">CC-YMP-6</strain>
    </source>
</reference>
<feature type="transmembrane region" description="Helical" evidence="2">
    <location>
        <begin position="12"/>
        <end position="30"/>
    </location>
</feature>